<dbReference type="InterPro" id="IPR051534">
    <property type="entry name" value="CBASS_pafABC_assoc_protein"/>
</dbReference>
<dbReference type="InterPro" id="IPR036390">
    <property type="entry name" value="WH_DNA-bd_sf"/>
</dbReference>
<sequence length="231" mass="25134">MNRTDRLYALVEELRAAAPALRSARTLAARYGVSVRTVERDLRSLQEAGVPIWAEPGRTGGYTLDPRATLPPLGLTAEEALAVAVGLGALATSPFRDAARGAAQKVRAVLAEDDARRSASLARRVHLLETGDRVPGPTALLPALAGGRVVRLRYRDAQGNETERAVEPLGYVGKGEDWYLVAWCRLRDGVRAFRGDRVLGVEPTDERVPRRAVRFDELDIPHGVLRSVLAD</sequence>
<evidence type="ECO:0000313" key="3">
    <source>
        <dbReference type="EMBL" id="NUU27978.1"/>
    </source>
</evidence>
<dbReference type="InterPro" id="IPR013196">
    <property type="entry name" value="HTH_11"/>
</dbReference>
<comment type="caution">
    <text evidence="3">The sequence shown here is derived from an EMBL/GenBank/DDBJ whole genome shotgun (WGS) entry which is preliminary data.</text>
</comment>
<accession>A0A850DTY0</accession>
<dbReference type="Gene3D" id="1.10.10.10">
    <property type="entry name" value="Winged helix-like DNA-binding domain superfamily/Winged helix DNA-binding domain"/>
    <property type="match status" value="1"/>
</dbReference>
<name>A0A850DTY0_9MICO</name>
<dbReference type="EMBL" id="JABMCG010000095">
    <property type="protein sequence ID" value="NUU27978.1"/>
    <property type="molecule type" value="Genomic_DNA"/>
</dbReference>
<feature type="domain" description="Helix-turn-helix type 11" evidence="1">
    <location>
        <begin position="6"/>
        <end position="62"/>
    </location>
</feature>
<dbReference type="InterPro" id="IPR026881">
    <property type="entry name" value="WYL_dom"/>
</dbReference>
<dbReference type="InterPro" id="IPR036388">
    <property type="entry name" value="WH-like_DNA-bd_sf"/>
</dbReference>
<proteinExistence type="predicted"/>
<dbReference type="PANTHER" id="PTHR34580">
    <property type="match status" value="1"/>
</dbReference>
<protein>
    <submittedName>
        <fullName evidence="3">YafY family transcriptional regulator</fullName>
    </submittedName>
</protein>
<reference evidence="3 4" key="1">
    <citation type="submission" date="2020-05" db="EMBL/GenBank/DDBJ databases">
        <title>Genome Sequencing of Type Strains.</title>
        <authorList>
            <person name="Lemaire J.F."/>
            <person name="Inderbitzin P."/>
            <person name="Gregorio O.A."/>
            <person name="Collins S.B."/>
            <person name="Wespe N."/>
            <person name="Knight-Connoni V."/>
        </authorList>
    </citation>
    <scope>NUCLEOTIDE SEQUENCE [LARGE SCALE GENOMIC DNA]</scope>
    <source>
        <strain evidence="3 4">DSM 20512</strain>
    </source>
</reference>
<feature type="domain" description="WYL" evidence="2">
    <location>
        <begin position="140"/>
        <end position="202"/>
    </location>
</feature>
<dbReference type="AlphaFoldDB" id="A0A850DTY0"/>
<dbReference type="Pfam" id="PF13280">
    <property type="entry name" value="WYL"/>
    <property type="match status" value="1"/>
</dbReference>
<dbReference type="RefSeq" id="WP_058740548.1">
    <property type="nucleotide sequence ID" value="NZ_BAAAWP010000001.1"/>
</dbReference>
<evidence type="ECO:0000259" key="2">
    <source>
        <dbReference type="Pfam" id="PF13280"/>
    </source>
</evidence>
<gene>
    <name evidence="3" type="ORF">HP467_07610</name>
</gene>
<dbReference type="Proteomes" id="UP000539146">
    <property type="component" value="Unassembled WGS sequence"/>
</dbReference>
<dbReference type="SUPFAM" id="SSF46785">
    <property type="entry name" value="Winged helix' DNA-binding domain"/>
    <property type="match status" value="1"/>
</dbReference>
<organism evidence="3 4">
    <name type="scientific">Curtobacterium citreum</name>
    <dbReference type="NCBI Taxonomy" id="2036"/>
    <lineage>
        <taxon>Bacteria</taxon>
        <taxon>Bacillati</taxon>
        <taxon>Actinomycetota</taxon>
        <taxon>Actinomycetes</taxon>
        <taxon>Micrococcales</taxon>
        <taxon>Microbacteriaceae</taxon>
        <taxon>Curtobacterium</taxon>
    </lineage>
</organism>
<evidence type="ECO:0000259" key="1">
    <source>
        <dbReference type="Pfam" id="PF08279"/>
    </source>
</evidence>
<dbReference type="PROSITE" id="PS52050">
    <property type="entry name" value="WYL"/>
    <property type="match status" value="1"/>
</dbReference>
<dbReference type="PANTHER" id="PTHR34580:SF3">
    <property type="entry name" value="PROTEIN PAFB"/>
    <property type="match status" value="1"/>
</dbReference>
<evidence type="ECO:0000313" key="4">
    <source>
        <dbReference type="Proteomes" id="UP000539146"/>
    </source>
</evidence>
<dbReference type="Pfam" id="PF08279">
    <property type="entry name" value="HTH_11"/>
    <property type="match status" value="1"/>
</dbReference>